<keyword evidence="2" id="KW-0808">Transferase</keyword>
<proteinExistence type="predicted"/>
<dbReference type="InterPro" id="IPR002516">
    <property type="entry name" value="Glyco_trans_11"/>
</dbReference>
<dbReference type="Pfam" id="PF01531">
    <property type="entry name" value="Glyco_transf_11"/>
    <property type="match status" value="1"/>
</dbReference>
<keyword evidence="1" id="KW-0328">Glycosyltransferase</keyword>
<evidence type="ECO:0000256" key="1">
    <source>
        <dbReference type="ARBA" id="ARBA00022676"/>
    </source>
</evidence>
<dbReference type="GO" id="GO:0008107">
    <property type="term" value="F:galactoside 2-alpha-L-fucosyltransferase activity"/>
    <property type="evidence" value="ECO:0007669"/>
    <property type="project" value="InterPro"/>
</dbReference>
<evidence type="ECO:0000256" key="2">
    <source>
        <dbReference type="ARBA" id="ARBA00022679"/>
    </source>
</evidence>
<dbReference type="PANTHER" id="PTHR22898">
    <property type="entry name" value="UNCHARACTERIZED GLYCOSOL TRANSFERASE-RELATED"/>
    <property type="match status" value="1"/>
</dbReference>
<dbReference type="PANTHER" id="PTHR22898:SF3">
    <property type="entry name" value="ALPHA-1,2-FUCOSYLTRANSFERASE-RELATED"/>
    <property type="match status" value="1"/>
</dbReference>
<dbReference type="Proteomes" id="UP000005237">
    <property type="component" value="Unassembled WGS sequence"/>
</dbReference>
<evidence type="ECO:0000313" key="3">
    <source>
        <dbReference type="EnsemblMetazoa" id="CJA18067a.1"/>
    </source>
</evidence>
<dbReference type="CDD" id="cd11301">
    <property type="entry name" value="Fut1_Fut2_like"/>
    <property type="match status" value="1"/>
</dbReference>
<protein>
    <recommendedName>
        <fullName evidence="5">L-Fucosyltransferase</fullName>
    </recommendedName>
</protein>
<reference evidence="4" key="1">
    <citation type="submission" date="2010-08" db="EMBL/GenBank/DDBJ databases">
        <authorList>
            <consortium name="Caenorhabditis japonica Sequencing Consortium"/>
            <person name="Wilson R.K."/>
        </authorList>
    </citation>
    <scope>NUCLEOTIDE SEQUENCE [LARGE SCALE GENOMIC DNA]</scope>
    <source>
        <strain evidence="4">DF5081</strain>
    </source>
</reference>
<dbReference type="InterPro" id="IPR052501">
    <property type="entry name" value="Alpha-1-2_FucT"/>
</dbReference>
<name>A0A8R1E3V4_CAEJA</name>
<evidence type="ECO:0008006" key="5">
    <source>
        <dbReference type="Google" id="ProtNLM"/>
    </source>
</evidence>
<dbReference type="EnsemblMetazoa" id="CJA18067a.1">
    <property type="protein sequence ID" value="CJA18067a.1"/>
    <property type="gene ID" value="WBGene00137271"/>
</dbReference>
<evidence type="ECO:0000313" key="4">
    <source>
        <dbReference type="Proteomes" id="UP000005237"/>
    </source>
</evidence>
<dbReference type="AlphaFoldDB" id="A0A8R1E3V4"/>
<reference evidence="3" key="2">
    <citation type="submission" date="2022-06" db="UniProtKB">
        <authorList>
            <consortium name="EnsemblMetazoa"/>
        </authorList>
    </citation>
    <scope>IDENTIFICATION</scope>
    <source>
        <strain evidence="3">DF5081</strain>
    </source>
</reference>
<dbReference type="GO" id="GO:0005975">
    <property type="term" value="P:carbohydrate metabolic process"/>
    <property type="evidence" value="ECO:0007669"/>
    <property type="project" value="InterPro"/>
</dbReference>
<dbReference type="GO" id="GO:0016020">
    <property type="term" value="C:membrane"/>
    <property type="evidence" value="ECO:0007669"/>
    <property type="project" value="InterPro"/>
</dbReference>
<keyword evidence="4" id="KW-1185">Reference proteome</keyword>
<accession>A0A8R1E3V4</accession>
<sequence length="336" mass="38406">MKSMEVELTLFSEKVSEEPETSTKPLLKGYLSSRLATTARLANHIFELVSIYGMSKTLNRRPAIFVEDSKYQKLIDGIQKIFPGLLEKFTILKEKVPTDADQFLLGDICCKFDNPDKLNNRTARHLHLTGHFYQSWRYFDEFQSEILGFVKQLNIDFLLLPKSSNDVFVTCIHVRRTDFVDGEHHSSNVTFTQKALHFIENKEKSKTPNRKMLTVIMGDDPSFEEKMFPNTIRAGKGTPVLNTTKVFVSENTAQNDLIYSRHNCDATLITAPSSTFGWWLGYLSKGQSVYYQDIRSTNDVNYKKGHMDPDDYFPPRWTSINLDGTSGKIVVVGKTS</sequence>
<organism evidence="3 4">
    <name type="scientific">Caenorhabditis japonica</name>
    <dbReference type="NCBI Taxonomy" id="281687"/>
    <lineage>
        <taxon>Eukaryota</taxon>
        <taxon>Metazoa</taxon>
        <taxon>Ecdysozoa</taxon>
        <taxon>Nematoda</taxon>
        <taxon>Chromadorea</taxon>
        <taxon>Rhabditida</taxon>
        <taxon>Rhabditina</taxon>
        <taxon>Rhabditomorpha</taxon>
        <taxon>Rhabditoidea</taxon>
        <taxon>Rhabditidae</taxon>
        <taxon>Peloderinae</taxon>
        <taxon>Caenorhabditis</taxon>
    </lineage>
</organism>